<gene>
    <name evidence="2" type="ORF">C5Y96_15675</name>
</gene>
<accession>A0A2S8FAL9</accession>
<organism evidence="2 3">
    <name type="scientific">Blastopirellula marina</name>
    <dbReference type="NCBI Taxonomy" id="124"/>
    <lineage>
        <taxon>Bacteria</taxon>
        <taxon>Pseudomonadati</taxon>
        <taxon>Planctomycetota</taxon>
        <taxon>Planctomycetia</taxon>
        <taxon>Pirellulales</taxon>
        <taxon>Pirellulaceae</taxon>
        <taxon>Blastopirellula</taxon>
    </lineage>
</organism>
<dbReference type="Pfam" id="PF08670">
    <property type="entry name" value="MEKHLA"/>
    <property type="match status" value="1"/>
</dbReference>
<dbReference type="InterPro" id="IPR013978">
    <property type="entry name" value="MEKHLA"/>
</dbReference>
<sequence length="166" mass="18829">MPQDHSAAEPWLEHGWPNHLQILLDSYHQLLGKQLVPRSGSAKEDAKRVFEAPFVVVSHTAASDPILNFGNQTALGLWEIDIATLLQTPSRMTAEPMHRDERALLLERTTRDGYVDDYQGIRIATTGRRFRIEQAIVWNLHNAAGTYVGQAATFDHWTFLGEQRRS</sequence>
<reference evidence="2 3" key="1">
    <citation type="submission" date="2018-02" db="EMBL/GenBank/DDBJ databases">
        <title>Comparative genomes isolates from brazilian mangrove.</title>
        <authorList>
            <person name="Araujo J.E."/>
            <person name="Taketani R.G."/>
            <person name="Silva M.C.P."/>
            <person name="Loureco M.V."/>
            <person name="Andreote F.D."/>
        </authorList>
    </citation>
    <scope>NUCLEOTIDE SEQUENCE [LARGE SCALE GENOMIC DNA]</scope>
    <source>
        <strain evidence="2 3">HEX-2 MGV</strain>
    </source>
</reference>
<proteinExistence type="predicted"/>
<dbReference type="RefSeq" id="WP_105355169.1">
    <property type="nucleotide sequence ID" value="NZ_PUIA01000042.1"/>
</dbReference>
<dbReference type="AlphaFoldDB" id="A0A2S8FAL9"/>
<dbReference type="OrthoDB" id="9794448at2"/>
<protein>
    <submittedName>
        <fullName evidence="2">MEKHLA domain-containing protein</fullName>
    </submittedName>
</protein>
<comment type="caution">
    <text evidence="2">The sequence shown here is derived from an EMBL/GenBank/DDBJ whole genome shotgun (WGS) entry which is preliminary data.</text>
</comment>
<name>A0A2S8FAL9_9BACT</name>
<evidence type="ECO:0000313" key="3">
    <source>
        <dbReference type="Proteomes" id="UP000240009"/>
    </source>
</evidence>
<dbReference type="Proteomes" id="UP000240009">
    <property type="component" value="Unassembled WGS sequence"/>
</dbReference>
<feature type="domain" description="MEKHLA" evidence="1">
    <location>
        <begin position="18"/>
        <end position="159"/>
    </location>
</feature>
<evidence type="ECO:0000313" key="2">
    <source>
        <dbReference type="EMBL" id="PQO29187.1"/>
    </source>
</evidence>
<evidence type="ECO:0000259" key="1">
    <source>
        <dbReference type="Pfam" id="PF08670"/>
    </source>
</evidence>
<dbReference type="EMBL" id="PUIA01000042">
    <property type="protein sequence ID" value="PQO29187.1"/>
    <property type="molecule type" value="Genomic_DNA"/>
</dbReference>